<evidence type="ECO:0000313" key="1">
    <source>
        <dbReference type="EMBL" id="SIS20433.1"/>
    </source>
</evidence>
<name>A0A1N7H6N9_9EURY</name>
<protein>
    <submittedName>
        <fullName evidence="1">Uncharacterized protein</fullName>
    </submittedName>
</protein>
<reference evidence="2" key="1">
    <citation type="submission" date="2017-01" db="EMBL/GenBank/DDBJ databases">
        <authorList>
            <person name="Varghese N."/>
            <person name="Submissions S."/>
        </authorList>
    </citation>
    <scope>NUCLEOTIDE SEQUENCE [LARGE SCALE GENOMIC DNA]</scope>
    <source>
        <strain evidence="2">type strain: HArc-</strain>
    </source>
</reference>
<dbReference type="AlphaFoldDB" id="A0A1N7H6N9"/>
<dbReference type="Proteomes" id="UP000185936">
    <property type="component" value="Unassembled WGS sequence"/>
</dbReference>
<accession>A0A1N7H6N9</accession>
<proteinExistence type="predicted"/>
<dbReference type="EMBL" id="FTNR01000027">
    <property type="protein sequence ID" value="SIS20433.1"/>
    <property type="molecule type" value="Genomic_DNA"/>
</dbReference>
<evidence type="ECO:0000313" key="2">
    <source>
        <dbReference type="Proteomes" id="UP000185936"/>
    </source>
</evidence>
<keyword evidence="2" id="KW-1185">Reference proteome</keyword>
<sequence>MVDLCPRKKRWVDTDVRDLLLTDLIEPSTHQNTVLYHLREKFDLESVAQTGNTLLWTDVLDFLPGQVEVGHDLHLRSYYDDEDEIDGLYSGIIDDRAQVGRPWI</sequence>
<organism evidence="1 2">
    <name type="scientific">Natronorubrum thiooxidans</name>
    <dbReference type="NCBI Taxonomy" id="308853"/>
    <lineage>
        <taxon>Archaea</taxon>
        <taxon>Methanobacteriati</taxon>
        <taxon>Methanobacteriota</taxon>
        <taxon>Stenosarchaea group</taxon>
        <taxon>Halobacteria</taxon>
        <taxon>Halobacteriales</taxon>
        <taxon>Natrialbaceae</taxon>
        <taxon>Natronorubrum</taxon>
    </lineage>
</organism>
<gene>
    <name evidence="1" type="ORF">SAMN05421752_12762</name>
</gene>